<dbReference type="SUPFAM" id="SSF53756">
    <property type="entry name" value="UDP-Glycosyltransferase/glycogen phosphorylase"/>
    <property type="match status" value="1"/>
</dbReference>
<name>A0A3B1B3S5_9ZZZZ</name>
<gene>
    <name evidence="4" type="ORF">MNBD_GAMMA24-1052</name>
</gene>
<feature type="domain" description="Glycosyl transferase family 1" evidence="2">
    <location>
        <begin position="213"/>
        <end position="364"/>
    </location>
</feature>
<dbReference type="InterPro" id="IPR001296">
    <property type="entry name" value="Glyco_trans_1"/>
</dbReference>
<accession>A0A3B1B3S5</accession>
<keyword evidence="1" id="KW-1133">Transmembrane helix</keyword>
<feature type="transmembrane region" description="Helical" evidence="1">
    <location>
        <begin position="115"/>
        <end position="135"/>
    </location>
</feature>
<evidence type="ECO:0000313" key="4">
    <source>
        <dbReference type="EMBL" id="VAX12936.1"/>
    </source>
</evidence>
<evidence type="ECO:0000259" key="3">
    <source>
        <dbReference type="Pfam" id="PF13439"/>
    </source>
</evidence>
<evidence type="ECO:0000256" key="1">
    <source>
        <dbReference type="SAM" id="Phobius"/>
    </source>
</evidence>
<dbReference type="PANTHER" id="PTHR12526:SF636">
    <property type="entry name" value="BLL3647 PROTEIN"/>
    <property type="match status" value="1"/>
</dbReference>
<dbReference type="Gene3D" id="3.40.50.2000">
    <property type="entry name" value="Glycogen Phosphorylase B"/>
    <property type="match status" value="2"/>
</dbReference>
<feature type="domain" description="Glycosyltransferase subfamily 4-like N-terminal" evidence="3">
    <location>
        <begin position="77"/>
        <end position="196"/>
    </location>
</feature>
<dbReference type="EMBL" id="UOFZ01000074">
    <property type="protein sequence ID" value="VAX12936.1"/>
    <property type="molecule type" value="Genomic_DNA"/>
</dbReference>
<protein>
    <recommendedName>
        <fullName evidence="5">Glycosyl transferase, group 1</fullName>
    </recommendedName>
</protein>
<reference evidence="4" key="1">
    <citation type="submission" date="2018-06" db="EMBL/GenBank/DDBJ databases">
        <authorList>
            <person name="Zhirakovskaya E."/>
        </authorList>
    </citation>
    <scope>NUCLEOTIDE SEQUENCE</scope>
</reference>
<dbReference type="Pfam" id="PF00534">
    <property type="entry name" value="Glycos_transf_1"/>
    <property type="match status" value="1"/>
</dbReference>
<dbReference type="AlphaFoldDB" id="A0A3B1B3S5"/>
<organism evidence="4">
    <name type="scientific">hydrothermal vent metagenome</name>
    <dbReference type="NCBI Taxonomy" id="652676"/>
    <lineage>
        <taxon>unclassified sequences</taxon>
        <taxon>metagenomes</taxon>
        <taxon>ecological metagenomes</taxon>
    </lineage>
</organism>
<feature type="transmembrane region" description="Helical" evidence="1">
    <location>
        <begin position="86"/>
        <end position="103"/>
    </location>
</feature>
<keyword evidence="1" id="KW-0812">Transmembrane</keyword>
<keyword evidence="1" id="KW-0472">Membrane</keyword>
<evidence type="ECO:0008006" key="5">
    <source>
        <dbReference type="Google" id="ProtNLM"/>
    </source>
</evidence>
<dbReference type="Pfam" id="PF13439">
    <property type="entry name" value="Glyco_transf_4"/>
    <property type="match status" value="1"/>
</dbReference>
<sequence>MRLLVLTTSYPLTPESVSGIFVKRLLLGFPDDVECQVLTPYDPCASVIYSDKKNIRINTFRYAPGFLSNLAHRPGGIPVALKQNRFFYLVVPFFLLTMLVATFRHARKVDVIHANWAISGAIAGFAGWITGTPVVTTLRGSDIPQGKARFFSGWLLLKTLSLSTRVVTVSEAFAQKMKQEFPCFADKIMMIENGVGDEFLSIAATRITPGKVINLLSIGSLIPRKGMLHILEALAGLAKEHPFILRLAGDGPLREQLEKKARELGIEKQVEFLGSVDAEKIPALLKQAHVFVLASHWEGRPNAVLEAMAAGLPVIASDIDGVNELVVEGQTGLLFRDGDSDALRECIERIMADPAQAAVYGQAGSLRIAEKGLQWRNTAQRYMQLYRTCSAVETGKKG</sequence>
<proteinExistence type="predicted"/>
<dbReference type="GO" id="GO:0016757">
    <property type="term" value="F:glycosyltransferase activity"/>
    <property type="evidence" value="ECO:0007669"/>
    <property type="project" value="InterPro"/>
</dbReference>
<dbReference type="PANTHER" id="PTHR12526">
    <property type="entry name" value="GLYCOSYLTRANSFERASE"/>
    <property type="match status" value="1"/>
</dbReference>
<dbReference type="InterPro" id="IPR028098">
    <property type="entry name" value="Glyco_trans_4-like_N"/>
</dbReference>
<evidence type="ECO:0000259" key="2">
    <source>
        <dbReference type="Pfam" id="PF00534"/>
    </source>
</evidence>